<dbReference type="RefSeq" id="WP_379898725.1">
    <property type="nucleotide sequence ID" value="NZ_JBHRTR010000015.1"/>
</dbReference>
<evidence type="ECO:0000313" key="17">
    <source>
        <dbReference type="EMBL" id="MFC3226655.1"/>
    </source>
</evidence>
<dbReference type="PANTHER" id="PTHR43520">
    <property type="entry name" value="ATP7, ISOFORM B"/>
    <property type="match status" value="1"/>
</dbReference>
<dbReference type="Pfam" id="PF00122">
    <property type="entry name" value="E1-E2_ATPase"/>
    <property type="match status" value="1"/>
</dbReference>
<keyword evidence="6 15" id="KW-0812">Transmembrane</keyword>
<evidence type="ECO:0000256" key="11">
    <source>
        <dbReference type="ARBA" id="ARBA00022967"/>
    </source>
</evidence>
<dbReference type="InterPro" id="IPR018303">
    <property type="entry name" value="ATPase_P-typ_P_site"/>
</dbReference>
<feature type="transmembrane region" description="Helical" evidence="15">
    <location>
        <begin position="119"/>
        <end position="140"/>
    </location>
</feature>
<keyword evidence="7 15" id="KW-0479">Metal-binding</keyword>
<keyword evidence="9 15" id="KW-0067">ATP-binding</keyword>
<evidence type="ECO:0000259" key="16">
    <source>
        <dbReference type="PROSITE" id="PS50846"/>
    </source>
</evidence>
<dbReference type="Gene3D" id="3.40.50.1000">
    <property type="entry name" value="HAD superfamily/HAD-like"/>
    <property type="match status" value="1"/>
</dbReference>
<keyword evidence="10" id="KW-0460">Magnesium</keyword>
<evidence type="ECO:0000256" key="9">
    <source>
        <dbReference type="ARBA" id="ARBA00022840"/>
    </source>
</evidence>
<reference evidence="18" key="1">
    <citation type="journal article" date="2019" name="Int. J. Syst. Evol. Microbiol.">
        <title>The Global Catalogue of Microorganisms (GCM) 10K type strain sequencing project: providing services to taxonomists for standard genome sequencing and annotation.</title>
        <authorList>
            <consortium name="The Broad Institute Genomics Platform"/>
            <consortium name="The Broad Institute Genome Sequencing Center for Infectious Disease"/>
            <person name="Wu L."/>
            <person name="Ma J."/>
        </authorList>
    </citation>
    <scope>NUCLEOTIDE SEQUENCE [LARGE SCALE GENOMIC DNA]</scope>
    <source>
        <strain evidence="18">KCTC 42964</strain>
    </source>
</reference>
<evidence type="ECO:0000256" key="2">
    <source>
        <dbReference type="ARBA" id="ARBA00006024"/>
    </source>
</evidence>
<evidence type="ECO:0000256" key="13">
    <source>
        <dbReference type="ARBA" id="ARBA00023065"/>
    </source>
</evidence>
<dbReference type="Gene3D" id="2.70.150.10">
    <property type="entry name" value="Calcium-transporting ATPase, cytoplasmic transduction domain A"/>
    <property type="match status" value="1"/>
</dbReference>
<dbReference type="PROSITE" id="PS50846">
    <property type="entry name" value="HMA_2"/>
    <property type="match status" value="1"/>
</dbReference>
<dbReference type="Proteomes" id="UP001595528">
    <property type="component" value="Unassembled WGS sequence"/>
</dbReference>
<gene>
    <name evidence="17" type="ORF">ACFOGJ_05395</name>
</gene>
<name>A0ABV7KWI1_9PROT</name>
<evidence type="ECO:0000256" key="8">
    <source>
        <dbReference type="ARBA" id="ARBA00022741"/>
    </source>
</evidence>
<comment type="caution">
    <text evidence="17">The sequence shown here is derived from an EMBL/GenBank/DDBJ whole genome shotgun (WGS) entry which is preliminary data.</text>
</comment>
<dbReference type="SUPFAM" id="SSF56784">
    <property type="entry name" value="HAD-like"/>
    <property type="match status" value="1"/>
</dbReference>
<keyword evidence="8 15" id="KW-0547">Nucleotide-binding</keyword>
<keyword evidence="4 15" id="KW-1003">Cell membrane</keyword>
<keyword evidence="18" id="KW-1185">Reference proteome</keyword>
<evidence type="ECO:0000256" key="3">
    <source>
        <dbReference type="ARBA" id="ARBA00022448"/>
    </source>
</evidence>
<dbReference type="InterPro" id="IPR036412">
    <property type="entry name" value="HAD-like_sf"/>
</dbReference>
<evidence type="ECO:0000256" key="1">
    <source>
        <dbReference type="ARBA" id="ARBA00004651"/>
    </source>
</evidence>
<dbReference type="InterPro" id="IPR023214">
    <property type="entry name" value="HAD_sf"/>
</dbReference>
<dbReference type="SUPFAM" id="SSF81653">
    <property type="entry name" value="Calcium ATPase, transduction domain A"/>
    <property type="match status" value="1"/>
</dbReference>
<evidence type="ECO:0000256" key="15">
    <source>
        <dbReference type="RuleBase" id="RU362081"/>
    </source>
</evidence>
<dbReference type="InterPro" id="IPR027256">
    <property type="entry name" value="P-typ_ATPase_IB"/>
</dbReference>
<dbReference type="Pfam" id="PF00702">
    <property type="entry name" value="Hydrolase"/>
    <property type="match status" value="1"/>
</dbReference>
<protein>
    <submittedName>
        <fullName evidence="17">Heavy metal translocating P-type ATPase</fullName>
    </submittedName>
</protein>
<accession>A0ABV7KWI1</accession>
<keyword evidence="3" id="KW-0813">Transport</keyword>
<keyword evidence="11" id="KW-1278">Translocase</keyword>
<feature type="transmembrane region" description="Helical" evidence="15">
    <location>
        <begin position="336"/>
        <end position="355"/>
    </location>
</feature>
<evidence type="ECO:0000256" key="6">
    <source>
        <dbReference type="ARBA" id="ARBA00022692"/>
    </source>
</evidence>
<comment type="subcellular location">
    <subcellularLocation>
        <location evidence="1">Cell membrane</location>
        <topology evidence="1">Multi-pass membrane protein</topology>
    </subcellularLocation>
</comment>
<evidence type="ECO:0000256" key="5">
    <source>
        <dbReference type="ARBA" id="ARBA00022553"/>
    </source>
</evidence>
<evidence type="ECO:0000256" key="10">
    <source>
        <dbReference type="ARBA" id="ARBA00022842"/>
    </source>
</evidence>
<comment type="similarity">
    <text evidence="2 15">Belongs to the cation transport ATPase (P-type) (TC 3.A.3) family. Type IB subfamily.</text>
</comment>
<dbReference type="InterPro" id="IPR036163">
    <property type="entry name" value="HMA_dom_sf"/>
</dbReference>
<keyword evidence="14 15" id="KW-0472">Membrane</keyword>
<keyword evidence="5" id="KW-0597">Phosphoprotein</keyword>
<feature type="domain" description="HMA" evidence="16">
    <location>
        <begin position="2"/>
        <end position="68"/>
    </location>
</feature>
<proteinExistence type="inferred from homology"/>
<evidence type="ECO:0000256" key="12">
    <source>
        <dbReference type="ARBA" id="ARBA00022989"/>
    </source>
</evidence>
<dbReference type="InterPro" id="IPR023299">
    <property type="entry name" value="ATPase_P-typ_cyto_dom_N"/>
</dbReference>
<dbReference type="NCBIfam" id="TIGR01525">
    <property type="entry name" value="ATPase-IB_hvy"/>
    <property type="match status" value="1"/>
</dbReference>
<feature type="transmembrane region" description="Helical" evidence="15">
    <location>
        <begin position="180"/>
        <end position="198"/>
    </location>
</feature>
<feature type="transmembrane region" description="Helical" evidence="15">
    <location>
        <begin position="361"/>
        <end position="385"/>
    </location>
</feature>
<dbReference type="Pfam" id="PF00403">
    <property type="entry name" value="HMA"/>
    <property type="match status" value="1"/>
</dbReference>
<evidence type="ECO:0000256" key="7">
    <source>
        <dbReference type="ARBA" id="ARBA00022723"/>
    </source>
</evidence>
<dbReference type="NCBIfam" id="TIGR01494">
    <property type="entry name" value="ATPase_P-type"/>
    <property type="match status" value="2"/>
</dbReference>
<dbReference type="InterPro" id="IPR006121">
    <property type="entry name" value="HMA_dom"/>
</dbReference>
<feature type="non-terminal residue" evidence="17">
    <location>
        <position position="1"/>
    </location>
</feature>
<feature type="transmembrane region" description="Helical" evidence="15">
    <location>
        <begin position="665"/>
        <end position="686"/>
    </location>
</feature>
<sequence length="754" mass="77640">VRRLLLHAPDISCAACIGRIERGLAEVPGVRQARVGFGSRQVSIDWHADRLAPQDLVAAMDGLGYPATVLDPAAMPGAGADRDGRRLLTALAVTGFAAANVMLLSVSVWSGADGATRDLLHWISALIALPAVAYGGQPFFRSALAALRGRRVNMDVPISLAVLLAVGYSMLRLGSHATDLWFDAAVTLLFFLLVGRYLEHLMRRRAGDAARLLRAIVERPVTVIGADGARMAVGAGELAPGMRVALSPGERIAFDGRIAGGATDLDMSAVTGETLPVAAAPGSAVQAGMVNLTGQVEAVVEAVGGNTLLGQLARMMETAEAGHGRATRLAEQAARLYVPVVHGAAVATFLGWWLLGGDAGQALVTAIAVLIITCPCALGLAIPAVQVAAGGRLFRRGILSKGGAGLEALARVDIVVFDKTGTLTADDLWLVMPDGDPSFTADLVRAAALAAQSRHPLPRALVRAAAEAGLRTADAEAVEEQPGRGLSGRLDGCMLRLGSRAHCAVPGDMGTPDPGAADLPEVWLQVGEGEDARWRRFAFADRLRPETAETVAGLRRRGLQVRLLSGDREGAVARTAAQAGIADWAALQSPAQKVAAVEALRAGGHRVLMVGDGLNDAPALVAADVSLSPGTAAEVSQSAADLVFLGASLRPVLLAVDAARRARRLVLQNLGFAALYNLLAIPAAAAGLASPMAAAIAMSLSSLVVCANALRMNMPFRDAEAADPVMARPPVAATDGGDVVMPAGVPTAIGGAAR</sequence>
<evidence type="ECO:0000256" key="4">
    <source>
        <dbReference type="ARBA" id="ARBA00022475"/>
    </source>
</evidence>
<evidence type="ECO:0000256" key="14">
    <source>
        <dbReference type="ARBA" id="ARBA00023136"/>
    </source>
</evidence>
<dbReference type="NCBIfam" id="TIGR01511">
    <property type="entry name" value="ATPase-IB1_Cu"/>
    <property type="match status" value="1"/>
</dbReference>
<dbReference type="InterPro" id="IPR001757">
    <property type="entry name" value="P_typ_ATPase"/>
</dbReference>
<dbReference type="Gene3D" id="3.30.70.100">
    <property type="match status" value="1"/>
</dbReference>
<dbReference type="Gene3D" id="3.40.1110.10">
    <property type="entry name" value="Calcium-transporting ATPase, cytoplasmic domain N"/>
    <property type="match status" value="1"/>
</dbReference>
<dbReference type="InterPro" id="IPR023298">
    <property type="entry name" value="ATPase_P-typ_TM_dom_sf"/>
</dbReference>
<evidence type="ECO:0000313" key="18">
    <source>
        <dbReference type="Proteomes" id="UP001595528"/>
    </source>
</evidence>
<dbReference type="SUPFAM" id="SSF81665">
    <property type="entry name" value="Calcium ATPase, transmembrane domain M"/>
    <property type="match status" value="1"/>
</dbReference>
<dbReference type="InterPro" id="IPR059000">
    <property type="entry name" value="ATPase_P-type_domA"/>
</dbReference>
<dbReference type="PANTHER" id="PTHR43520:SF5">
    <property type="entry name" value="CATION-TRANSPORTING P-TYPE ATPASE-RELATED"/>
    <property type="match status" value="1"/>
</dbReference>
<feature type="transmembrane region" description="Helical" evidence="15">
    <location>
        <begin position="152"/>
        <end position="174"/>
    </location>
</feature>
<keyword evidence="12 15" id="KW-1133">Transmembrane helix</keyword>
<keyword evidence="13" id="KW-0406">Ion transport</keyword>
<dbReference type="SUPFAM" id="SSF55008">
    <property type="entry name" value="HMA, heavy metal-associated domain"/>
    <property type="match status" value="1"/>
</dbReference>
<dbReference type="CDD" id="cd00371">
    <property type="entry name" value="HMA"/>
    <property type="match status" value="1"/>
</dbReference>
<dbReference type="PRINTS" id="PR00120">
    <property type="entry name" value="HATPASE"/>
</dbReference>
<dbReference type="EMBL" id="JBHRTR010000015">
    <property type="protein sequence ID" value="MFC3226655.1"/>
    <property type="molecule type" value="Genomic_DNA"/>
</dbReference>
<organism evidence="17 18">
    <name type="scientific">Marinibaculum pumilum</name>
    <dbReference type="NCBI Taxonomy" id="1766165"/>
    <lineage>
        <taxon>Bacteria</taxon>
        <taxon>Pseudomonadati</taxon>
        <taxon>Pseudomonadota</taxon>
        <taxon>Alphaproteobacteria</taxon>
        <taxon>Rhodospirillales</taxon>
        <taxon>Rhodospirillaceae</taxon>
        <taxon>Marinibaculum</taxon>
    </lineage>
</organism>
<dbReference type="PROSITE" id="PS00154">
    <property type="entry name" value="ATPASE_E1_E2"/>
    <property type="match status" value="1"/>
</dbReference>
<dbReference type="InterPro" id="IPR008250">
    <property type="entry name" value="ATPase_P-typ_transduc_dom_A_sf"/>
</dbReference>
<feature type="transmembrane region" description="Helical" evidence="15">
    <location>
        <begin position="692"/>
        <end position="710"/>
    </location>
</feature>
<dbReference type="PRINTS" id="PR00119">
    <property type="entry name" value="CATATPASE"/>
</dbReference>
<feature type="transmembrane region" description="Helical" evidence="15">
    <location>
        <begin position="87"/>
        <end position="107"/>
    </location>
</feature>